<gene>
    <name evidence="3" type="ORF">SAMN05660226_02460</name>
</gene>
<keyword evidence="3" id="KW-0269">Exonuclease</keyword>
<keyword evidence="4" id="KW-1185">Reference proteome</keyword>
<dbReference type="AlphaFoldDB" id="A0A1T5CY00"/>
<dbReference type="EMBL" id="FUYS01000005">
    <property type="protein sequence ID" value="SKB64344.1"/>
    <property type="molecule type" value="Genomic_DNA"/>
</dbReference>
<name>A0A1T5CY00_9SPHI</name>
<dbReference type="SUPFAM" id="SSF56219">
    <property type="entry name" value="DNase I-like"/>
    <property type="match status" value="1"/>
</dbReference>
<dbReference type="InterPro" id="IPR005135">
    <property type="entry name" value="Endo/exonuclease/phosphatase"/>
</dbReference>
<feature type="chain" id="PRO_5012910983" evidence="1">
    <location>
        <begin position="23"/>
        <end position="284"/>
    </location>
</feature>
<reference evidence="3 4" key="1">
    <citation type="submission" date="2017-02" db="EMBL/GenBank/DDBJ databases">
        <authorList>
            <person name="Peterson S.W."/>
        </authorList>
    </citation>
    <scope>NUCLEOTIDE SEQUENCE [LARGE SCALE GENOMIC DNA]</scope>
    <source>
        <strain evidence="3 4">DSM 22899</strain>
    </source>
</reference>
<keyword evidence="1" id="KW-0732">Signal</keyword>
<keyword evidence="3" id="KW-0540">Nuclease</keyword>
<sequence length="284" mass="31974">MVTMNKFFIILMSLTLLGGVNAQERRSTLNVASYNLRMDTPRDSLNAWPHRKANVKALIQYHDFDIVGTQEAFIHQINDLLEMPGYAYFGAGRDDGQQGGEHSAILYKKDRFEIIDSGNFWLSETPEVPGLGWDATCCNRICSWVKMTDKNTQRAFYVFNAHFDHQGVVARRESGKLMVAKIKEIAGELPVICTGDFNSTPETEQIKGLSALLNDAYSATKMPPYGPVGTSNGFRFTAPLRNRIDYVLVSDHFEVTKYAVLTDAKDQRYPSDHLPVVATLRLVR</sequence>
<dbReference type="CDD" id="cd09083">
    <property type="entry name" value="EEP-1"/>
    <property type="match status" value="1"/>
</dbReference>
<dbReference type="GO" id="GO:0000175">
    <property type="term" value="F:3'-5'-RNA exonuclease activity"/>
    <property type="evidence" value="ECO:0007669"/>
    <property type="project" value="TreeGrafter"/>
</dbReference>
<dbReference type="InterPro" id="IPR036691">
    <property type="entry name" value="Endo/exonu/phosph_ase_sf"/>
</dbReference>
<keyword evidence="3" id="KW-0378">Hydrolase</keyword>
<organism evidence="3 4">
    <name type="scientific">Parapedobacter luteus</name>
    <dbReference type="NCBI Taxonomy" id="623280"/>
    <lineage>
        <taxon>Bacteria</taxon>
        <taxon>Pseudomonadati</taxon>
        <taxon>Bacteroidota</taxon>
        <taxon>Sphingobacteriia</taxon>
        <taxon>Sphingobacteriales</taxon>
        <taxon>Sphingobacteriaceae</taxon>
        <taxon>Parapedobacter</taxon>
    </lineage>
</organism>
<dbReference type="STRING" id="623280.SAMN05660226_02460"/>
<dbReference type="PANTHER" id="PTHR12121">
    <property type="entry name" value="CARBON CATABOLITE REPRESSOR PROTEIN 4"/>
    <property type="match status" value="1"/>
</dbReference>
<evidence type="ECO:0000313" key="3">
    <source>
        <dbReference type="EMBL" id="SKB64344.1"/>
    </source>
</evidence>
<dbReference type="Proteomes" id="UP000190541">
    <property type="component" value="Unassembled WGS sequence"/>
</dbReference>
<dbReference type="InterPro" id="IPR050410">
    <property type="entry name" value="CCR4/nocturin_mRNA_transcr"/>
</dbReference>
<accession>A0A1T5CY00</accession>
<dbReference type="PANTHER" id="PTHR12121:SF36">
    <property type="entry name" value="ENDONUCLEASE_EXONUCLEASE_PHOSPHATASE DOMAIN-CONTAINING PROTEIN"/>
    <property type="match status" value="1"/>
</dbReference>
<feature type="signal peptide" evidence="1">
    <location>
        <begin position="1"/>
        <end position="22"/>
    </location>
</feature>
<evidence type="ECO:0000256" key="1">
    <source>
        <dbReference type="SAM" id="SignalP"/>
    </source>
</evidence>
<dbReference type="Pfam" id="PF03372">
    <property type="entry name" value="Exo_endo_phos"/>
    <property type="match status" value="1"/>
</dbReference>
<feature type="domain" description="Endonuclease/exonuclease/phosphatase" evidence="2">
    <location>
        <begin position="32"/>
        <end position="273"/>
    </location>
</feature>
<keyword evidence="3" id="KW-0255">Endonuclease</keyword>
<evidence type="ECO:0000259" key="2">
    <source>
        <dbReference type="Pfam" id="PF03372"/>
    </source>
</evidence>
<evidence type="ECO:0000313" key="4">
    <source>
        <dbReference type="Proteomes" id="UP000190541"/>
    </source>
</evidence>
<protein>
    <submittedName>
        <fullName evidence="3">Metal-dependent hydrolase, endonuclease/exonuclease/phosphatase family</fullName>
    </submittedName>
</protein>
<proteinExistence type="predicted"/>
<dbReference type="GO" id="GO:0004519">
    <property type="term" value="F:endonuclease activity"/>
    <property type="evidence" value="ECO:0007669"/>
    <property type="project" value="UniProtKB-KW"/>
</dbReference>
<dbReference type="Gene3D" id="3.60.10.10">
    <property type="entry name" value="Endonuclease/exonuclease/phosphatase"/>
    <property type="match status" value="1"/>
</dbReference>